<evidence type="ECO:0000313" key="2">
    <source>
        <dbReference type="Proteomes" id="UP000789759"/>
    </source>
</evidence>
<dbReference type="EMBL" id="CAJVQA010036000">
    <property type="protein sequence ID" value="CAG8807920.1"/>
    <property type="molecule type" value="Genomic_DNA"/>
</dbReference>
<dbReference type="AlphaFoldDB" id="A0A9N9PE27"/>
<dbReference type="OrthoDB" id="432234at2759"/>
<evidence type="ECO:0000313" key="1">
    <source>
        <dbReference type="EMBL" id="CAG8807920.1"/>
    </source>
</evidence>
<organism evidence="1 2">
    <name type="scientific">Cetraspora pellucida</name>
    <dbReference type="NCBI Taxonomy" id="1433469"/>
    <lineage>
        <taxon>Eukaryota</taxon>
        <taxon>Fungi</taxon>
        <taxon>Fungi incertae sedis</taxon>
        <taxon>Mucoromycota</taxon>
        <taxon>Glomeromycotina</taxon>
        <taxon>Glomeromycetes</taxon>
        <taxon>Diversisporales</taxon>
        <taxon>Gigasporaceae</taxon>
        <taxon>Cetraspora</taxon>
    </lineage>
</organism>
<gene>
    <name evidence="1" type="ORF">CPELLU_LOCUS18335</name>
</gene>
<dbReference type="Proteomes" id="UP000789759">
    <property type="component" value="Unassembled WGS sequence"/>
</dbReference>
<comment type="caution">
    <text evidence="1">The sequence shown here is derived from an EMBL/GenBank/DDBJ whole genome shotgun (WGS) entry which is preliminary data.</text>
</comment>
<sequence length="150" mass="17283">MKKILLTSHHLVIILKTPPKFIIIELIGKAPGDYETLSSNHLPIYPIKCHCIHTVWKRDGSKIRRRFQCFKLLLTSTFTFTDFKAQGRTLEKTIVDLSGKHTNNSIYVMLSRVQRLNDLLILKLFDESALDMRLSPVLSAEFKCIEEPIS</sequence>
<name>A0A9N9PE27_9GLOM</name>
<reference evidence="1" key="1">
    <citation type="submission" date="2021-06" db="EMBL/GenBank/DDBJ databases">
        <authorList>
            <person name="Kallberg Y."/>
            <person name="Tangrot J."/>
            <person name="Rosling A."/>
        </authorList>
    </citation>
    <scope>NUCLEOTIDE SEQUENCE</scope>
    <source>
        <strain evidence="1">FL966</strain>
    </source>
</reference>
<proteinExistence type="predicted"/>
<protein>
    <submittedName>
        <fullName evidence="1">25037_t:CDS:1</fullName>
    </submittedName>
</protein>
<keyword evidence="2" id="KW-1185">Reference proteome</keyword>
<accession>A0A9N9PE27</accession>